<organism evidence="1 2">
    <name type="scientific">Puccinia sorghi</name>
    <dbReference type="NCBI Taxonomy" id="27349"/>
    <lineage>
        <taxon>Eukaryota</taxon>
        <taxon>Fungi</taxon>
        <taxon>Dikarya</taxon>
        <taxon>Basidiomycota</taxon>
        <taxon>Pucciniomycotina</taxon>
        <taxon>Pucciniomycetes</taxon>
        <taxon>Pucciniales</taxon>
        <taxon>Pucciniaceae</taxon>
        <taxon>Puccinia</taxon>
    </lineage>
</organism>
<accession>A0A0L6VIS9</accession>
<name>A0A0L6VIS9_9BASI</name>
<dbReference type="AlphaFoldDB" id="A0A0L6VIS9"/>
<gene>
    <name evidence="1" type="ORF">VP01_1528g2</name>
</gene>
<proteinExistence type="predicted"/>
<feature type="non-terminal residue" evidence="1">
    <location>
        <position position="77"/>
    </location>
</feature>
<dbReference type="Proteomes" id="UP000037035">
    <property type="component" value="Unassembled WGS sequence"/>
</dbReference>
<dbReference type="VEuPathDB" id="FungiDB:VP01_1528g2"/>
<reference evidence="1 2" key="1">
    <citation type="submission" date="2015-08" db="EMBL/GenBank/DDBJ databases">
        <title>Next Generation Sequencing and Analysis of the Genome of Puccinia sorghi L Schw, the Causal Agent of Maize Common Rust.</title>
        <authorList>
            <person name="Rochi L."/>
            <person name="Burguener G."/>
            <person name="Darino M."/>
            <person name="Turjanski A."/>
            <person name="Kreff E."/>
            <person name="Dieguez M.J."/>
            <person name="Sacco F."/>
        </authorList>
    </citation>
    <scope>NUCLEOTIDE SEQUENCE [LARGE SCALE GENOMIC DNA]</scope>
    <source>
        <strain evidence="1 2">RO10H11247</strain>
    </source>
</reference>
<evidence type="ECO:0000313" key="1">
    <source>
        <dbReference type="EMBL" id="KNZ60619.1"/>
    </source>
</evidence>
<comment type="caution">
    <text evidence="1">The sequence shown here is derived from an EMBL/GenBank/DDBJ whole genome shotgun (WGS) entry which is preliminary data.</text>
</comment>
<keyword evidence="2" id="KW-1185">Reference proteome</keyword>
<dbReference type="EMBL" id="LAVV01005875">
    <property type="protein sequence ID" value="KNZ60619.1"/>
    <property type="molecule type" value="Genomic_DNA"/>
</dbReference>
<sequence length="77" mass="8634">MHYTSGGKLSLYIQMYSGRPRKPTFIPHSPQNAEIPEIRLIIHPSQCKKTTPQTQLFPPEASTLRIGLTELKSITGT</sequence>
<protein>
    <submittedName>
        <fullName evidence="1">Uncharacterized protein</fullName>
    </submittedName>
</protein>
<evidence type="ECO:0000313" key="2">
    <source>
        <dbReference type="Proteomes" id="UP000037035"/>
    </source>
</evidence>